<proteinExistence type="predicted"/>
<dbReference type="PANTHER" id="PTHR34121:SF8">
    <property type="match status" value="1"/>
</dbReference>
<dbReference type="AlphaFoldDB" id="A0AAV3RBJ2"/>
<evidence type="ECO:0000313" key="2">
    <source>
        <dbReference type="Proteomes" id="UP001454036"/>
    </source>
</evidence>
<dbReference type="PANTHER" id="PTHR34121">
    <property type="entry name" value="MYOSIN-11"/>
    <property type="match status" value="1"/>
</dbReference>
<accession>A0AAV3RBJ2</accession>
<dbReference type="EMBL" id="BAABME010026123">
    <property type="protein sequence ID" value="GAA0173333.1"/>
    <property type="molecule type" value="Genomic_DNA"/>
</dbReference>
<sequence>MSWIRSAVNKAVVVGGNNNLTRVVRGYADSVASQAGQAVAGGAKLLHDRLATKNLQSYKHAVKILEEVSVSYRGVERVQLLRRWLVSLKEVERLSAVVDEPLSTDKDTDALSILNESKDSPSMPIMVSRA</sequence>
<name>A0AAV3RBJ2_LITER</name>
<reference evidence="1 2" key="1">
    <citation type="submission" date="2024-01" db="EMBL/GenBank/DDBJ databases">
        <title>The complete chloroplast genome sequence of Lithospermum erythrorhizon: insights into the phylogenetic relationship among Boraginaceae species and the maternal lineages of purple gromwells.</title>
        <authorList>
            <person name="Okada T."/>
            <person name="Watanabe K."/>
        </authorList>
    </citation>
    <scope>NUCLEOTIDE SEQUENCE [LARGE SCALE GENOMIC DNA]</scope>
</reference>
<evidence type="ECO:0000313" key="1">
    <source>
        <dbReference type="EMBL" id="GAA0173333.1"/>
    </source>
</evidence>
<keyword evidence="2" id="KW-1185">Reference proteome</keyword>
<comment type="caution">
    <text evidence="1">The sequence shown here is derived from an EMBL/GenBank/DDBJ whole genome shotgun (WGS) entry which is preliminary data.</text>
</comment>
<gene>
    <name evidence="1" type="ORF">LIER_41504</name>
</gene>
<protein>
    <submittedName>
        <fullName evidence="1">Actin binding motor protein</fullName>
    </submittedName>
</protein>
<organism evidence="1 2">
    <name type="scientific">Lithospermum erythrorhizon</name>
    <name type="common">Purple gromwell</name>
    <name type="synonym">Lithospermum officinale var. erythrorhizon</name>
    <dbReference type="NCBI Taxonomy" id="34254"/>
    <lineage>
        <taxon>Eukaryota</taxon>
        <taxon>Viridiplantae</taxon>
        <taxon>Streptophyta</taxon>
        <taxon>Embryophyta</taxon>
        <taxon>Tracheophyta</taxon>
        <taxon>Spermatophyta</taxon>
        <taxon>Magnoliopsida</taxon>
        <taxon>eudicotyledons</taxon>
        <taxon>Gunneridae</taxon>
        <taxon>Pentapetalae</taxon>
        <taxon>asterids</taxon>
        <taxon>lamiids</taxon>
        <taxon>Boraginales</taxon>
        <taxon>Boraginaceae</taxon>
        <taxon>Boraginoideae</taxon>
        <taxon>Lithospermeae</taxon>
        <taxon>Lithospermum</taxon>
    </lineage>
</organism>
<dbReference type="Proteomes" id="UP001454036">
    <property type="component" value="Unassembled WGS sequence"/>
</dbReference>